<evidence type="ECO:0000256" key="1">
    <source>
        <dbReference type="SAM" id="MobiDB-lite"/>
    </source>
</evidence>
<feature type="compositionally biased region" description="Basic and acidic residues" evidence="1">
    <location>
        <begin position="25"/>
        <end position="37"/>
    </location>
</feature>
<proteinExistence type="predicted"/>
<feature type="compositionally biased region" description="Basic and acidic residues" evidence="1">
    <location>
        <begin position="72"/>
        <end position="81"/>
    </location>
</feature>
<evidence type="ECO:0000313" key="2">
    <source>
        <dbReference type="EMBL" id="KAF2882266.1"/>
    </source>
</evidence>
<sequence length="212" mass="24595">MAKLNSFQTKDKVEKLIRNFVQKSDTPKERRDEDRVEENNNLKKVAIEGLEDTYRDGSEMDYDVFDDSDADPDFRPGSDVENEVREIPNNNLETDNLDNKTITVIHRRGRRSRKMKLEELETKGGKVVKPRLSKALLKCRKGSTWPSKIKVPQSYKGPIPISSEKKQNVLELLPYVNENFHQFYSNLITKNNLNHPNADYGSEDENDTEEHN</sequence>
<dbReference type="AlphaFoldDB" id="A0A8K0CBJ6"/>
<feature type="compositionally biased region" description="Acidic residues" evidence="1">
    <location>
        <begin position="59"/>
        <end position="71"/>
    </location>
</feature>
<name>A0A8K0CBJ6_IGNLU</name>
<gene>
    <name evidence="2" type="ORF">ILUMI_23910</name>
</gene>
<reference evidence="2" key="1">
    <citation type="submission" date="2019-08" db="EMBL/GenBank/DDBJ databases">
        <title>The genome of the North American firefly Photinus pyralis.</title>
        <authorList>
            <consortium name="Photinus pyralis genome working group"/>
            <person name="Fallon T.R."/>
            <person name="Sander Lower S.E."/>
            <person name="Weng J.-K."/>
        </authorList>
    </citation>
    <scope>NUCLEOTIDE SEQUENCE</scope>
    <source>
        <strain evidence="2">TRF0915ILg1</strain>
        <tissue evidence="2">Whole body</tissue>
    </source>
</reference>
<organism evidence="2 3">
    <name type="scientific">Ignelater luminosus</name>
    <name type="common">Cucubano</name>
    <name type="synonym">Pyrophorus luminosus</name>
    <dbReference type="NCBI Taxonomy" id="2038154"/>
    <lineage>
        <taxon>Eukaryota</taxon>
        <taxon>Metazoa</taxon>
        <taxon>Ecdysozoa</taxon>
        <taxon>Arthropoda</taxon>
        <taxon>Hexapoda</taxon>
        <taxon>Insecta</taxon>
        <taxon>Pterygota</taxon>
        <taxon>Neoptera</taxon>
        <taxon>Endopterygota</taxon>
        <taxon>Coleoptera</taxon>
        <taxon>Polyphaga</taxon>
        <taxon>Elateriformia</taxon>
        <taxon>Elateroidea</taxon>
        <taxon>Elateridae</taxon>
        <taxon>Agrypninae</taxon>
        <taxon>Pyrophorini</taxon>
        <taxon>Ignelater</taxon>
    </lineage>
</organism>
<dbReference type="OrthoDB" id="6770474at2759"/>
<dbReference type="Proteomes" id="UP000801492">
    <property type="component" value="Unassembled WGS sequence"/>
</dbReference>
<protein>
    <submittedName>
        <fullName evidence="2">Uncharacterized protein</fullName>
    </submittedName>
</protein>
<dbReference type="EMBL" id="VTPC01090633">
    <property type="protein sequence ID" value="KAF2882266.1"/>
    <property type="molecule type" value="Genomic_DNA"/>
</dbReference>
<feature type="region of interest" description="Disordered" evidence="1">
    <location>
        <begin position="58"/>
        <end position="81"/>
    </location>
</feature>
<feature type="region of interest" description="Disordered" evidence="1">
    <location>
        <begin position="18"/>
        <end position="37"/>
    </location>
</feature>
<comment type="caution">
    <text evidence="2">The sequence shown here is derived from an EMBL/GenBank/DDBJ whole genome shotgun (WGS) entry which is preliminary data.</text>
</comment>
<evidence type="ECO:0000313" key="3">
    <source>
        <dbReference type="Proteomes" id="UP000801492"/>
    </source>
</evidence>
<accession>A0A8K0CBJ6</accession>
<keyword evidence="3" id="KW-1185">Reference proteome</keyword>